<dbReference type="InParanoid" id="V5GEY8"/>
<dbReference type="GO" id="GO:0006351">
    <property type="term" value="P:DNA-templated transcription"/>
    <property type="evidence" value="ECO:0007669"/>
    <property type="project" value="InterPro"/>
</dbReference>
<dbReference type="CDD" id="cd12148">
    <property type="entry name" value="fungal_TF_MHR"/>
    <property type="match status" value="1"/>
</dbReference>
<accession>V5GEY8</accession>
<dbReference type="GO" id="GO:0000981">
    <property type="term" value="F:DNA-binding transcription factor activity, RNA polymerase II-specific"/>
    <property type="evidence" value="ECO:0007669"/>
    <property type="project" value="InterPro"/>
</dbReference>
<keyword evidence="4" id="KW-0238">DNA-binding</keyword>
<dbReference type="InterPro" id="IPR036864">
    <property type="entry name" value="Zn2-C6_fun-type_DNA-bd_sf"/>
</dbReference>
<keyword evidence="2" id="KW-0479">Metal-binding</keyword>
<dbReference type="GO" id="GO:0005634">
    <property type="term" value="C:nucleus"/>
    <property type="evidence" value="ECO:0007669"/>
    <property type="project" value="UniProtKB-SubCell"/>
</dbReference>
<evidence type="ECO:0000313" key="9">
    <source>
        <dbReference type="EMBL" id="GAD99517.1"/>
    </source>
</evidence>
<dbReference type="eggNOG" id="ENOG502SIT3">
    <property type="taxonomic scope" value="Eukaryota"/>
</dbReference>
<dbReference type="GO" id="GO:0008270">
    <property type="term" value="F:zinc ion binding"/>
    <property type="evidence" value="ECO:0007669"/>
    <property type="project" value="InterPro"/>
</dbReference>
<feature type="compositionally biased region" description="Basic residues" evidence="7">
    <location>
        <begin position="51"/>
        <end position="60"/>
    </location>
</feature>
<comment type="caution">
    <text evidence="9">The sequence shown here is derived from an EMBL/GenBank/DDBJ whole genome shotgun (WGS) entry which is preliminary data.</text>
</comment>
<dbReference type="InterPro" id="IPR007219">
    <property type="entry name" value="XnlR_reg_dom"/>
</dbReference>
<evidence type="ECO:0000313" key="10">
    <source>
        <dbReference type="Proteomes" id="UP000018001"/>
    </source>
</evidence>
<dbReference type="CDD" id="cd00067">
    <property type="entry name" value="GAL4"/>
    <property type="match status" value="1"/>
</dbReference>
<evidence type="ECO:0000256" key="7">
    <source>
        <dbReference type="SAM" id="MobiDB-lite"/>
    </source>
</evidence>
<dbReference type="OrthoDB" id="4206507at2759"/>
<dbReference type="Pfam" id="PF04082">
    <property type="entry name" value="Fungal_trans"/>
    <property type="match status" value="1"/>
</dbReference>
<dbReference type="PANTHER" id="PTHR31001:SF85">
    <property type="entry name" value="ZN(II)2CYS6 TRANSCRIPTION FACTOR (EUROFUNG)"/>
    <property type="match status" value="1"/>
</dbReference>
<dbReference type="SMART" id="SM00066">
    <property type="entry name" value="GAL4"/>
    <property type="match status" value="1"/>
</dbReference>
<protein>
    <submittedName>
        <fullName evidence="9">C6 transcription factor, putative</fullName>
    </submittedName>
</protein>
<gene>
    <name evidence="9" type="ORF">PVAR5_8232</name>
</gene>
<organism evidence="9 10">
    <name type="scientific">Byssochlamys spectabilis (strain No. 5 / NBRC 109023)</name>
    <name type="common">Paecilomyces variotii</name>
    <dbReference type="NCBI Taxonomy" id="1356009"/>
    <lineage>
        <taxon>Eukaryota</taxon>
        <taxon>Fungi</taxon>
        <taxon>Dikarya</taxon>
        <taxon>Ascomycota</taxon>
        <taxon>Pezizomycotina</taxon>
        <taxon>Eurotiomycetes</taxon>
        <taxon>Eurotiomycetidae</taxon>
        <taxon>Eurotiales</taxon>
        <taxon>Thermoascaceae</taxon>
        <taxon>Paecilomyces</taxon>
    </lineage>
</organism>
<keyword evidence="10" id="KW-1185">Reference proteome</keyword>
<dbReference type="SMART" id="SM00906">
    <property type="entry name" value="Fungal_trans"/>
    <property type="match status" value="1"/>
</dbReference>
<feature type="region of interest" description="Disordered" evidence="7">
    <location>
        <begin position="50"/>
        <end position="80"/>
    </location>
</feature>
<dbReference type="GO" id="GO:0003677">
    <property type="term" value="F:DNA binding"/>
    <property type="evidence" value="ECO:0007669"/>
    <property type="project" value="UniProtKB-KW"/>
</dbReference>
<evidence type="ECO:0000256" key="4">
    <source>
        <dbReference type="ARBA" id="ARBA00023125"/>
    </source>
</evidence>
<evidence type="ECO:0000256" key="3">
    <source>
        <dbReference type="ARBA" id="ARBA00023015"/>
    </source>
</evidence>
<proteinExistence type="predicted"/>
<evidence type="ECO:0000259" key="8">
    <source>
        <dbReference type="PROSITE" id="PS50048"/>
    </source>
</evidence>
<dbReference type="Pfam" id="PF00172">
    <property type="entry name" value="Zn_clus"/>
    <property type="match status" value="1"/>
</dbReference>
<dbReference type="SUPFAM" id="SSF57701">
    <property type="entry name" value="Zn2/Cys6 DNA-binding domain"/>
    <property type="match status" value="1"/>
</dbReference>
<reference evidence="10" key="1">
    <citation type="journal article" date="2014" name="Genome Announc.">
        <title>Draft genome sequence of the formaldehyde-resistant fungus Byssochlamys spectabilis No. 5 (anamorph Paecilomyces variotii No. 5) (NBRC109023).</title>
        <authorList>
            <person name="Oka T."/>
            <person name="Ekino K."/>
            <person name="Fukuda K."/>
            <person name="Nomura Y."/>
        </authorList>
    </citation>
    <scope>NUCLEOTIDE SEQUENCE [LARGE SCALE GENOMIC DNA]</scope>
    <source>
        <strain evidence="10">No. 5 / NBRC 109023</strain>
    </source>
</reference>
<dbReference type="AlphaFoldDB" id="V5GEY8"/>
<dbReference type="PANTHER" id="PTHR31001">
    <property type="entry name" value="UNCHARACTERIZED TRANSCRIPTIONAL REGULATORY PROTEIN"/>
    <property type="match status" value="1"/>
</dbReference>
<evidence type="ECO:0000256" key="5">
    <source>
        <dbReference type="ARBA" id="ARBA00023163"/>
    </source>
</evidence>
<dbReference type="PROSITE" id="PS50048">
    <property type="entry name" value="ZN2_CY6_FUNGAL_2"/>
    <property type="match status" value="1"/>
</dbReference>
<keyword evidence="3" id="KW-0805">Transcription regulation</keyword>
<dbReference type="Gene3D" id="4.10.240.10">
    <property type="entry name" value="Zn(2)-C6 fungal-type DNA-binding domain"/>
    <property type="match status" value="1"/>
</dbReference>
<dbReference type="InterPro" id="IPR050613">
    <property type="entry name" value="Sec_Metabolite_Reg"/>
</dbReference>
<name>V5GEY8_BYSSN</name>
<evidence type="ECO:0000256" key="6">
    <source>
        <dbReference type="ARBA" id="ARBA00023242"/>
    </source>
</evidence>
<dbReference type="EMBL" id="BAUL01000301">
    <property type="protein sequence ID" value="GAD99517.1"/>
    <property type="molecule type" value="Genomic_DNA"/>
</dbReference>
<dbReference type="InterPro" id="IPR001138">
    <property type="entry name" value="Zn2Cys6_DnaBD"/>
</dbReference>
<keyword evidence="6" id="KW-0539">Nucleus</keyword>
<feature type="domain" description="Zn(2)-C6 fungal-type" evidence="8">
    <location>
        <begin position="19"/>
        <end position="48"/>
    </location>
</feature>
<dbReference type="HOGENOM" id="CLU_004083_7_3_1"/>
<sequence>MQNADTDADRTAPRLNRRSCLSCYERKIKCDRREPCLNCSKSNERCDYPRSRIRRNRPRRRDPSDTALADRTTSGQRRPGRDECADIIFVKVAPVVIKENGYLVADHSGKSRFLASDAWANVKTEESNLTDVLLGDGDRASTVSGPSHMYLFPLGSSTSATQSWMPENRAYRRPWEPTPIELETCWHIFLENVDPVVRILHKPTVRNLLDEAQQKGLDRLPKPSIALLLAICFCAMVTLDPWRSRALFNTDGNEAMQHCKHAVEHAMAEAQLIQTHDIQVLQAFTLFLTCVQRKNSQPVWTLIGLAIRIATSLGLHQESVNFGLSPFEVEMRRRLWWQLHLLDMRASEDCSYGGVTSIFYESNTRLPLNVNDSDLDPGAIVPPTEREGLTEMSFSLLRYDVCSAAMRMRKLHYPDATSDDAVEEGLSSSASSFKKKEALIEELYSYIHQRYLQYFASNPQFSLCVLAAETGKLVITKTRLVAHHKLLQQLAGPGIRDSSPSRTDARIQVPDFFPDSFLEDLFISSVSLLESQVRLSSDSQFARWRWLLGFYNQWHATSFVLSQLCIRLDALRSTTTTYAPSILEKLGRAWRAVEATFAMYQKQDDAYDPNGSSRSARWGPLEFLRQKVEQKLTMAGIDGLWSPSSETLNVYSMSTMSPVEGPGDDLGYNACSADVFNTLGLFTLDL</sequence>
<keyword evidence="5" id="KW-0804">Transcription</keyword>
<evidence type="ECO:0000256" key="2">
    <source>
        <dbReference type="ARBA" id="ARBA00022723"/>
    </source>
</evidence>
<dbReference type="Proteomes" id="UP000018001">
    <property type="component" value="Unassembled WGS sequence"/>
</dbReference>
<comment type="subcellular location">
    <subcellularLocation>
        <location evidence="1">Nucleus</location>
    </subcellularLocation>
</comment>
<evidence type="ECO:0000256" key="1">
    <source>
        <dbReference type="ARBA" id="ARBA00004123"/>
    </source>
</evidence>